<feature type="domain" description="Mediator of RNA polymerase II transcription subunit 14 RM6" evidence="3">
    <location>
        <begin position="330"/>
        <end position="397"/>
    </location>
</feature>
<dbReference type="GO" id="GO:0016592">
    <property type="term" value="C:mediator complex"/>
    <property type="evidence" value="ECO:0007669"/>
    <property type="project" value="InterPro"/>
</dbReference>
<organism evidence="6 7">
    <name type="scientific">Eptatretus burgeri</name>
    <name type="common">Inshore hagfish</name>
    <dbReference type="NCBI Taxonomy" id="7764"/>
    <lineage>
        <taxon>Eukaryota</taxon>
        <taxon>Metazoa</taxon>
        <taxon>Chordata</taxon>
        <taxon>Craniata</taxon>
        <taxon>Vertebrata</taxon>
        <taxon>Cyclostomata</taxon>
        <taxon>Myxini</taxon>
        <taxon>Myxiniformes</taxon>
        <taxon>Myxinidae</taxon>
        <taxon>Eptatretinae</taxon>
        <taxon>Eptatretus</taxon>
    </lineage>
</organism>
<dbReference type="GO" id="GO:0070847">
    <property type="term" value="C:core mediator complex"/>
    <property type="evidence" value="ECO:0007669"/>
    <property type="project" value="TreeGrafter"/>
</dbReference>
<feature type="region of interest" description="Disordered" evidence="1">
    <location>
        <begin position="509"/>
        <end position="655"/>
    </location>
</feature>
<accession>A0A8C4Q1R7</accession>
<dbReference type="Ensembl" id="ENSEBUT00000009212.1">
    <property type="protein sequence ID" value="ENSEBUP00000008703.1"/>
    <property type="gene ID" value="ENSEBUG00000005605.1"/>
</dbReference>
<reference evidence="6" key="1">
    <citation type="submission" date="2025-08" db="UniProtKB">
        <authorList>
            <consortium name="Ensembl"/>
        </authorList>
    </citation>
    <scope>IDENTIFICATION</scope>
</reference>
<dbReference type="Pfam" id="PF25067">
    <property type="entry name" value="RM5_Med14"/>
    <property type="match status" value="1"/>
</dbReference>
<keyword evidence="7" id="KW-1185">Reference proteome</keyword>
<evidence type="ECO:0000256" key="1">
    <source>
        <dbReference type="SAM" id="MobiDB-lite"/>
    </source>
</evidence>
<dbReference type="InterPro" id="IPR056878">
    <property type="entry name" value="RM5_Med14"/>
</dbReference>
<evidence type="ECO:0000259" key="3">
    <source>
        <dbReference type="Pfam" id="PF22984"/>
    </source>
</evidence>
<feature type="domain" description="Mediator of RNA polymerase II transcription subunit 14 C-terminal" evidence="5">
    <location>
        <begin position="798"/>
        <end position="948"/>
    </location>
</feature>
<dbReference type="InterPro" id="IPR055107">
    <property type="entry name" value="Med14_RM8"/>
</dbReference>
<feature type="domain" description="Mediator of RNA polymerase II transcription subunit 14 RM5" evidence="4">
    <location>
        <begin position="202"/>
        <end position="289"/>
    </location>
</feature>
<proteinExistence type="predicted"/>
<feature type="compositionally biased region" description="Polar residues" evidence="1">
    <location>
        <begin position="543"/>
        <end position="556"/>
    </location>
</feature>
<dbReference type="GeneTree" id="ENSGT00390000001021"/>
<protein>
    <submittedName>
        <fullName evidence="6">Mediator complex subunit 14</fullName>
    </submittedName>
</protein>
<dbReference type="Proteomes" id="UP000694388">
    <property type="component" value="Unplaced"/>
</dbReference>
<dbReference type="PANTHER" id="PTHR12809:SF2">
    <property type="entry name" value="MEDIATOR OF RNA POLYMERASE II TRANSCRIPTION SUBUNIT 14"/>
    <property type="match status" value="1"/>
</dbReference>
<evidence type="ECO:0000313" key="6">
    <source>
        <dbReference type="Ensembl" id="ENSEBUP00000008703.1"/>
    </source>
</evidence>
<dbReference type="Pfam" id="PF25069">
    <property type="entry name" value="Med14_C"/>
    <property type="match status" value="1"/>
</dbReference>
<dbReference type="GO" id="GO:0006357">
    <property type="term" value="P:regulation of transcription by RNA polymerase II"/>
    <property type="evidence" value="ECO:0007669"/>
    <property type="project" value="InterPro"/>
</dbReference>
<dbReference type="AlphaFoldDB" id="A0A8C4Q1R7"/>
<dbReference type="InterPro" id="IPR055114">
    <property type="entry name" value="Med14_RM6"/>
</dbReference>
<dbReference type="Pfam" id="PF22983">
    <property type="entry name" value="RM8_Med14"/>
    <property type="match status" value="1"/>
</dbReference>
<reference evidence="6" key="2">
    <citation type="submission" date="2025-09" db="UniProtKB">
        <authorList>
            <consortium name="Ensembl"/>
        </authorList>
    </citation>
    <scope>IDENTIFICATION</scope>
</reference>
<evidence type="ECO:0000259" key="4">
    <source>
        <dbReference type="Pfam" id="PF25067"/>
    </source>
</evidence>
<feature type="domain" description="Mediator of RNA polymerase II transcription subunit 14 RM8" evidence="2">
    <location>
        <begin position="712"/>
        <end position="782"/>
    </location>
</feature>
<dbReference type="PANTHER" id="PTHR12809">
    <property type="entry name" value="MEDIATOR COMPLEX SUBUNIT"/>
    <property type="match status" value="1"/>
</dbReference>
<name>A0A8C4Q1R7_EPTBU</name>
<dbReference type="GO" id="GO:0003712">
    <property type="term" value="F:transcription coregulator activity"/>
    <property type="evidence" value="ECO:0007669"/>
    <property type="project" value="InterPro"/>
</dbReference>
<feature type="compositionally biased region" description="Low complexity" evidence="1">
    <location>
        <begin position="526"/>
        <end position="536"/>
    </location>
</feature>
<evidence type="ECO:0000259" key="2">
    <source>
        <dbReference type="Pfam" id="PF22983"/>
    </source>
</evidence>
<dbReference type="InterPro" id="IPR056877">
    <property type="entry name" value="Med14_C"/>
</dbReference>
<evidence type="ECO:0000259" key="5">
    <source>
        <dbReference type="Pfam" id="PF25069"/>
    </source>
</evidence>
<feature type="compositionally biased region" description="Pro residues" evidence="1">
    <location>
        <begin position="590"/>
        <end position="600"/>
    </location>
</feature>
<sequence length="953" mass="104104">MVVFYRLWLGVQRCRQSVRHLPTQSSETAPFSTTTTALCAPSASVCTSPPPFYTPLGHPLHNITRPHLFIRLTRLHACYVVVEVLETENPTEVTYHYHLLTGGSVVTGTEGRTEPNLASLDFRTFKDDLDNPWAYGSVWQPTYTSSTLKRPAAWELATTESKRPRLAGSQTTFNHRLAHLVAMCDANLPFVNLQNELTSMNIPHQGLQLEGDNITLSVRLLRVPPCVEVSEETRRALERGLLECTFRLQGRNNRCWLVELVFAHCPLQSSSPREQGTVRHVYLSYETPPAEPVGCHRVIEMFLADWASIAQLHESVLAFSRILHDSPMAFQQFAEVRSYSYKKIVFCYGHNKGSSIGVQWLSGSGRFHLSLGTVGPNSGSSNCHSIIGHQLQEAFNRSPCIAQLLQILHDTQNPLNAINKLPTVPMLGLTPRPNTPFQCFTILPQSPTHVRLAFRSTYCVDIHCKARGTVAIRDGAYSLFDSSKIVEGFTPAPGLKTFLNMFVDGGEEARRRSVNEDDNPPSPIGADPLDPLLLPQALPPPTGQQGFNKTPPSSGTHYPLASPPTTYPTGVIPSPSMIPTPSPASVDPNSPYPTNMPMPSPGHRLATWPGSPQLAGGPRHTAMTSSLSPAQAAIHSPLSDPTHSPRAGASLSSRKLPQRSWAGAIPSLLSHNALHQLLCPSPTPAVLPSLAGSYLCSPLERFLGSVFMRRHLQRVIQQEEALHLLSSTEPGVITFKTEALKCRVALNAQTFQTLQLKATPEAEPWSPDELQVLEKFFETRVAGPPFKANTLNAFAKLLGAPTHILHDCVQIMRLELFPDQSLRWGVQFCLTIPPSAPPIAPPGMPAVVLKSKMLFFLQLTQRIGLPAPPPGSGGVGSEAVSVIVPVVYDMATGSTQQAEIPRQPPGAGNISFLVSNALRRFAELNPPHPGECTIFAAVKDLMTNLVLPLPARA</sequence>
<evidence type="ECO:0000313" key="7">
    <source>
        <dbReference type="Proteomes" id="UP000694388"/>
    </source>
</evidence>
<dbReference type="InterPro" id="IPR013947">
    <property type="entry name" value="Mediator_Med14"/>
</dbReference>
<dbReference type="Pfam" id="PF22984">
    <property type="entry name" value="RM6_Med14"/>
    <property type="match status" value="1"/>
</dbReference>